<evidence type="ECO:0000313" key="6">
    <source>
        <dbReference type="Proteomes" id="UP000320443"/>
    </source>
</evidence>
<dbReference type="SUPFAM" id="SSF53756">
    <property type="entry name" value="UDP-Glycosyltransferase/glycogen phosphorylase"/>
    <property type="match status" value="1"/>
</dbReference>
<dbReference type="Proteomes" id="UP000320443">
    <property type="component" value="Unassembled WGS sequence"/>
</dbReference>
<dbReference type="CDD" id="cd03801">
    <property type="entry name" value="GT4_PimA-like"/>
    <property type="match status" value="1"/>
</dbReference>
<evidence type="ECO:0000256" key="1">
    <source>
        <dbReference type="ARBA" id="ARBA00022676"/>
    </source>
</evidence>
<dbReference type="EMBL" id="VKDK01000014">
    <property type="protein sequence ID" value="TRX60921.1"/>
    <property type="molecule type" value="Genomic_DNA"/>
</dbReference>
<accession>A0A553FUK9</accession>
<dbReference type="Gene3D" id="3.40.50.2000">
    <property type="entry name" value="Glycogen Phosphorylase B"/>
    <property type="match status" value="2"/>
</dbReference>
<keyword evidence="2" id="KW-0808">Transferase</keyword>
<keyword evidence="6" id="KW-1185">Reference proteome</keyword>
<dbReference type="Pfam" id="PF13439">
    <property type="entry name" value="Glyco_transf_4"/>
    <property type="match status" value="1"/>
</dbReference>
<sequence>MARTLLVTNDFPPTIGGIQSYLRDFLATLNPEDVVVFASTQDSDAAAEYDATLPYTVVRWPRTIMLPTPATARRMQSLIREYDIETVWFGAAAPLALMASAARAAGARRIVATTHGHEVGWSMLPIARQALRRIGQHADVITYISDYTRTRLEPAFGTHARWVHLPSAVNLDDFTPATEGEKQSAREHFGLGPGPVIVCISRLVPRKGQDQLVRAMPAVRTRFPDAQVLIIGRGRYEQTLRELARLYCPDAVLQEARDTEELQLALHAADVFAMPARTRGGGLDVEGLGIVYLEAQAAGLPVIAGDSGGAPETVTSETGIVVRGSSVLELEQALCTLLGDVPGAHRMGAAGRRHVEEHWTWEIMGARLREVLECDRGQAGVYPTSHA</sequence>
<comment type="caution">
    <text evidence="5">The sequence shown here is derived from an EMBL/GenBank/DDBJ whole genome shotgun (WGS) entry which is preliminary data.</text>
</comment>
<dbReference type="PANTHER" id="PTHR45947">
    <property type="entry name" value="SULFOQUINOVOSYL TRANSFERASE SQD2"/>
    <property type="match status" value="1"/>
</dbReference>
<keyword evidence="1" id="KW-0328">Glycosyltransferase</keyword>
<dbReference type="RefSeq" id="WP_144013689.1">
    <property type="nucleotide sequence ID" value="NZ_VKDK01000014.1"/>
</dbReference>
<feature type="domain" description="Glycosyl transferase family 1" evidence="3">
    <location>
        <begin position="193"/>
        <end position="353"/>
    </location>
</feature>
<feature type="domain" description="Glycosyltransferase subfamily 4-like N-terminal" evidence="4">
    <location>
        <begin position="15"/>
        <end position="172"/>
    </location>
</feature>
<dbReference type="Pfam" id="PF00534">
    <property type="entry name" value="Glycos_transf_1"/>
    <property type="match status" value="1"/>
</dbReference>
<evidence type="ECO:0000259" key="4">
    <source>
        <dbReference type="Pfam" id="PF13439"/>
    </source>
</evidence>
<reference evidence="5 6" key="1">
    <citation type="submission" date="2019-07" db="EMBL/GenBank/DDBJ databases">
        <title>Draft genome of C. aurimucosum strain 2274.</title>
        <authorList>
            <person name="Pacheco L.G.C."/>
            <person name="Aguiar E.R.G.R."/>
            <person name="Santos C.S."/>
            <person name="Rocha D.J.P.G."/>
            <person name="Sant'Anna L.O."/>
            <person name="Mattos-Guaraldi A.L."/>
            <person name="Santos L.S."/>
        </authorList>
    </citation>
    <scope>NUCLEOTIDE SEQUENCE [LARGE SCALE GENOMIC DNA]</scope>
    <source>
        <strain evidence="5 6">2274</strain>
    </source>
</reference>
<dbReference type="GO" id="GO:1901137">
    <property type="term" value="P:carbohydrate derivative biosynthetic process"/>
    <property type="evidence" value="ECO:0007669"/>
    <property type="project" value="UniProtKB-ARBA"/>
</dbReference>
<dbReference type="AlphaFoldDB" id="A0A553FUK9"/>
<gene>
    <name evidence="5" type="ORF">FNY97_08815</name>
</gene>
<organism evidence="5 6">
    <name type="scientific">Corynebacterium hiratae</name>
    <dbReference type="NCBI Taxonomy" id="3139423"/>
    <lineage>
        <taxon>Bacteria</taxon>
        <taxon>Bacillati</taxon>
        <taxon>Actinomycetota</taxon>
        <taxon>Actinomycetes</taxon>
        <taxon>Mycobacteriales</taxon>
        <taxon>Corynebacteriaceae</taxon>
        <taxon>Corynebacterium</taxon>
    </lineage>
</organism>
<proteinExistence type="predicted"/>
<dbReference type="PANTHER" id="PTHR45947:SF3">
    <property type="entry name" value="SULFOQUINOVOSYL TRANSFERASE SQD2"/>
    <property type="match status" value="1"/>
</dbReference>
<dbReference type="InterPro" id="IPR001296">
    <property type="entry name" value="Glyco_trans_1"/>
</dbReference>
<protein>
    <submittedName>
        <fullName evidence="5">Glycosyltransferase family 4 protein</fullName>
    </submittedName>
</protein>
<dbReference type="GO" id="GO:1903509">
    <property type="term" value="P:liposaccharide metabolic process"/>
    <property type="evidence" value="ECO:0007669"/>
    <property type="project" value="UniProtKB-ARBA"/>
</dbReference>
<dbReference type="InterPro" id="IPR050194">
    <property type="entry name" value="Glycosyltransferase_grp1"/>
</dbReference>
<dbReference type="FunFam" id="3.40.50.2000:FF:000115">
    <property type="entry name" value="Alpha-(1-6)-phosphatidylinositol monomannoside mannosyltransferase"/>
    <property type="match status" value="1"/>
</dbReference>
<dbReference type="GO" id="GO:0016758">
    <property type="term" value="F:hexosyltransferase activity"/>
    <property type="evidence" value="ECO:0007669"/>
    <property type="project" value="TreeGrafter"/>
</dbReference>
<name>A0A553FUK9_9CORY</name>
<dbReference type="InterPro" id="IPR028098">
    <property type="entry name" value="Glyco_trans_4-like_N"/>
</dbReference>
<evidence type="ECO:0000259" key="3">
    <source>
        <dbReference type="Pfam" id="PF00534"/>
    </source>
</evidence>
<evidence type="ECO:0000313" key="5">
    <source>
        <dbReference type="EMBL" id="TRX60921.1"/>
    </source>
</evidence>
<evidence type="ECO:0000256" key="2">
    <source>
        <dbReference type="ARBA" id="ARBA00022679"/>
    </source>
</evidence>